<organism evidence="5 6">
    <name type="scientific">Penicillium flavigenum</name>
    <dbReference type="NCBI Taxonomy" id="254877"/>
    <lineage>
        <taxon>Eukaryota</taxon>
        <taxon>Fungi</taxon>
        <taxon>Dikarya</taxon>
        <taxon>Ascomycota</taxon>
        <taxon>Pezizomycotina</taxon>
        <taxon>Eurotiomycetes</taxon>
        <taxon>Eurotiomycetidae</taxon>
        <taxon>Eurotiales</taxon>
        <taxon>Aspergillaceae</taxon>
        <taxon>Penicillium</taxon>
    </lineage>
</organism>
<evidence type="ECO:0000256" key="4">
    <source>
        <dbReference type="ARBA" id="ARBA00022827"/>
    </source>
</evidence>
<dbReference type="PANTHER" id="PTHR42877:SF11">
    <property type="entry name" value="MONOOXYGENASE, PUTATIVE (AFU_ORTHOLOGUE AFUA_6G13790)-RELATED"/>
    <property type="match status" value="1"/>
</dbReference>
<gene>
    <name evidence="5" type="ORF">PENFLA_c024G06435</name>
</gene>
<comment type="similarity">
    <text evidence="2">Belongs to the FAD-binding monooxygenase family.</text>
</comment>
<evidence type="ECO:0000313" key="6">
    <source>
        <dbReference type="Proteomes" id="UP000191342"/>
    </source>
</evidence>
<dbReference type="AlphaFoldDB" id="A0A1V6STL9"/>
<comment type="cofactor">
    <cofactor evidence="1">
        <name>FAD</name>
        <dbReference type="ChEBI" id="CHEBI:57692"/>
    </cofactor>
</comment>
<sequence>MIIRSSHEPSTSENNSEVEGSWLENIYRGVGSDVPAHSYVFPFEPNSNLSKCYAGDAATEKYIVHCVDKYGLKDPGYIQYQDHHVHLEPEVRQIGAQAQKNDKIIHDETDALIKYSQLVENTKIPNIIGLDQFAGKLVHTAVWDTTTPAQGRKN</sequence>
<dbReference type="STRING" id="254877.A0A1V6STL9"/>
<proteinExistence type="inferred from homology"/>
<dbReference type="SUPFAM" id="SSF51905">
    <property type="entry name" value="FAD/NAD(P)-binding domain"/>
    <property type="match status" value="1"/>
</dbReference>
<dbReference type="InterPro" id="IPR036188">
    <property type="entry name" value="FAD/NAD-bd_sf"/>
</dbReference>
<dbReference type="Proteomes" id="UP000191342">
    <property type="component" value="Unassembled WGS sequence"/>
</dbReference>
<evidence type="ECO:0000256" key="3">
    <source>
        <dbReference type="ARBA" id="ARBA00022630"/>
    </source>
</evidence>
<comment type="caution">
    <text evidence="5">The sequence shown here is derived from an EMBL/GenBank/DDBJ whole genome shotgun (WGS) entry which is preliminary data.</text>
</comment>
<keyword evidence="4" id="KW-0274">FAD</keyword>
<protein>
    <submittedName>
        <fullName evidence="5">Uncharacterized protein</fullName>
    </submittedName>
</protein>
<reference evidence="6" key="1">
    <citation type="journal article" date="2017" name="Nat. Microbiol.">
        <title>Global analysis of biosynthetic gene clusters reveals vast potential of secondary metabolite production in Penicillium species.</title>
        <authorList>
            <person name="Nielsen J.C."/>
            <person name="Grijseels S."/>
            <person name="Prigent S."/>
            <person name="Ji B."/>
            <person name="Dainat J."/>
            <person name="Nielsen K.F."/>
            <person name="Frisvad J.C."/>
            <person name="Workman M."/>
            <person name="Nielsen J."/>
        </authorList>
    </citation>
    <scope>NUCLEOTIDE SEQUENCE [LARGE SCALE GENOMIC DNA]</scope>
    <source>
        <strain evidence="6">IBT 14082</strain>
    </source>
</reference>
<keyword evidence="3" id="KW-0285">Flavoprotein</keyword>
<evidence type="ECO:0000256" key="1">
    <source>
        <dbReference type="ARBA" id="ARBA00001974"/>
    </source>
</evidence>
<name>A0A1V6STL9_9EURO</name>
<evidence type="ECO:0000313" key="5">
    <source>
        <dbReference type="EMBL" id="OQE17362.1"/>
    </source>
</evidence>
<keyword evidence="6" id="KW-1185">Reference proteome</keyword>
<evidence type="ECO:0000256" key="2">
    <source>
        <dbReference type="ARBA" id="ARBA00010139"/>
    </source>
</evidence>
<dbReference type="OrthoDB" id="74360at2759"/>
<dbReference type="EMBL" id="MLQL01000024">
    <property type="protein sequence ID" value="OQE17362.1"/>
    <property type="molecule type" value="Genomic_DNA"/>
</dbReference>
<dbReference type="InterPro" id="IPR051209">
    <property type="entry name" value="FAD-bind_Monooxygenase_sf"/>
</dbReference>
<dbReference type="Gene3D" id="3.50.50.60">
    <property type="entry name" value="FAD/NAD(P)-binding domain"/>
    <property type="match status" value="1"/>
</dbReference>
<dbReference type="PANTHER" id="PTHR42877">
    <property type="entry name" value="L-ORNITHINE N(5)-MONOOXYGENASE-RELATED"/>
    <property type="match status" value="1"/>
</dbReference>
<accession>A0A1V6STL9</accession>